<gene>
    <name evidence="2" type="ORF">KCG34_06305</name>
</gene>
<feature type="domain" description="SnoaL-like" evidence="1">
    <location>
        <begin position="9"/>
        <end position="109"/>
    </location>
</feature>
<evidence type="ECO:0000259" key="1">
    <source>
        <dbReference type="Pfam" id="PF12680"/>
    </source>
</evidence>
<dbReference type="SUPFAM" id="SSF54427">
    <property type="entry name" value="NTF2-like"/>
    <property type="match status" value="1"/>
</dbReference>
<dbReference type="EMBL" id="CP073078">
    <property type="protein sequence ID" value="QUD89490.1"/>
    <property type="molecule type" value="Genomic_DNA"/>
</dbReference>
<reference evidence="2" key="1">
    <citation type="submission" date="2021-04" db="EMBL/GenBank/DDBJ databases">
        <title>The complete genome sequence of Caulobacter sp. S6.</title>
        <authorList>
            <person name="Tang Y."/>
            <person name="Ouyang W."/>
            <person name="Liu Q."/>
            <person name="Huang B."/>
            <person name="Guo Z."/>
            <person name="Lei P."/>
        </authorList>
    </citation>
    <scope>NUCLEOTIDE SEQUENCE</scope>
    <source>
        <strain evidence="2">S6</strain>
    </source>
</reference>
<protein>
    <submittedName>
        <fullName evidence="2">Nuclear transport factor 2 family protein</fullName>
    </submittedName>
</protein>
<dbReference type="KEGG" id="caul:KCG34_06305"/>
<organism evidence="2 3">
    <name type="scientific">Phenylobacterium montanum</name>
    <dbReference type="NCBI Taxonomy" id="2823693"/>
    <lineage>
        <taxon>Bacteria</taxon>
        <taxon>Pseudomonadati</taxon>
        <taxon>Pseudomonadota</taxon>
        <taxon>Alphaproteobacteria</taxon>
        <taxon>Caulobacterales</taxon>
        <taxon>Caulobacteraceae</taxon>
        <taxon>Phenylobacterium</taxon>
    </lineage>
</organism>
<keyword evidence="3" id="KW-1185">Reference proteome</keyword>
<dbReference type="AlphaFoldDB" id="A0A975IW60"/>
<dbReference type="Proteomes" id="UP000676409">
    <property type="component" value="Chromosome"/>
</dbReference>
<dbReference type="Pfam" id="PF12680">
    <property type="entry name" value="SnoaL_2"/>
    <property type="match status" value="1"/>
</dbReference>
<sequence>MPSRFDTYQAIIQAWKNKDIEGVLSHMTDDIVWHYAAAISPPAHGHAGARKFMETFGAKIDEVRWRVFCYAEAGDRLFVEGVDEYITKGGTRVAAPYAGVLEFRGDKICGWRDYVDSGVSSNMQAGGAAPAHVEELIARPAVN</sequence>
<dbReference type="RefSeq" id="WP_211939542.1">
    <property type="nucleotide sequence ID" value="NZ_CP073078.1"/>
</dbReference>
<proteinExistence type="predicted"/>
<dbReference type="InterPro" id="IPR032710">
    <property type="entry name" value="NTF2-like_dom_sf"/>
</dbReference>
<dbReference type="Gene3D" id="3.10.450.50">
    <property type="match status" value="1"/>
</dbReference>
<accession>A0A975IW60</accession>
<evidence type="ECO:0000313" key="2">
    <source>
        <dbReference type="EMBL" id="QUD89490.1"/>
    </source>
</evidence>
<dbReference type="InterPro" id="IPR037401">
    <property type="entry name" value="SnoaL-like"/>
</dbReference>
<name>A0A975IW60_9CAUL</name>
<evidence type="ECO:0000313" key="3">
    <source>
        <dbReference type="Proteomes" id="UP000676409"/>
    </source>
</evidence>